<dbReference type="Proteomes" id="UP001295684">
    <property type="component" value="Unassembled WGS sequence"/>
</dbReference>
<dbReference type="AlphaFoldDB" id="A0AAD1UBG0"/>
<dbReference type="Gene3D" id="3.40.50.1820">
    <property type="entry name" value="alpha/beta hydrolase"/>
    <property type="match status" value="1"/>
</dbReference>
<evidence type="ECO:0000256" key="3">
    <source>
        <dbReference type="ARBA" id="ARBA00022963"/>
    </source>
</evidence>
<dbReference type="PANTHER" id="PTHR10272">
    <property type="entry name" value="PLATELET-ACTIVATING FACTOR ACETYLHYDROLASE"/>
    <property type="match status" value="1"/>
</dbReference>
<keyword evidence="2" id="KW-0378">Hydrolase</keyword>
<comment type="caution">
    <text evidence="6">The sequence shown here is derived from an EMBL/GenBank/DDBJ whole genome shotgun (WGS) entry which is preliminary data.</text>
</comment>
<name>A0AAD1UBG0_EUPCR</name>
<keyword evidence="5" id="KW-0472">Membrane</keyword>
<evidence type="ECO:0000313" key="7">
    <source>
        <dbReference type="Proteomes" id="UP001295684"/>
    </source>
</evidence>
<dbReference type="SUPFAM" id="SSF53474">
    <property type="entry name" value="alpha/beta-Hydrolases"/>
    <property type="match status" value="1"/>
</dbReference>
<keyword evidence="5" id="KW-0812">Transmembrane</keyword>
<accession>A0AAD1UBG0</accession>
<sequence>MAVKYFANHNEKCTYCLFLLLVLKDILSGPQISGLLGFSWCSDQLITLMLASCLLMSKVFRLGVAIRFNFVLFYLLCGIIMGLAPLLTVNESTGRLVMKLVGLFLMIVLPFTAKFCTAETPGPYCVGVKDLIIKGKTTPSVMIFYPMDKKEYDQKITSDSNKYPVIIDGDKSNPSRVAGLGLTHDISSASKIALSFVPSNFWVAERLMDDEQVFNIEAVVGGNLHKDFTSRTKKLTPVIYGGGLAASRIQPTILFRYLASYGCIVYTISHTDGSSCCYKDLHKDPNKFVQYNHFSMQTHTDSFGKKYTHEEFRRISVANRVKDIETVIEYIKTESMQEFQSIDMSKLTVIGHSLGGMTMIDSSHKLPDTIKACVAFDPHLLARRQEILEGSQFYLKQPTLVINSELFKDSPFLADFDSKACMDKFKTLCDSSKDTDSNNKKQNFWVNLEDSGHLSFLDVSQFSPGPLAMTKTIGSPDNASYVMNKNHSIVLDFMSRNNLLPVEFDNPFKIELPTSSSQE</sequence>
<keyword evidence="7" id="KW-1185">Reference proteome</keyword>
<keyword evidence="3" id="KW-0442">Lipid degradation</keyword>
<feature type="transmembrane region" description="Helical" evidence="5">
    <location>
        <begin position="71"/>
        <end position="90"/>
    </location>
</feature>
<evidence type="ECO:0000256" key="1">
    <source>
        <dbReference type="ARBA" id="ARBA00013201"/>
    </source>
</evidence>
<dbReference type="EMBL" id="CAMPGE010007156">
    <property type="protein sequence ID" value="CAI2366081.1"/>
    <property type="molecule type" value="Genomic_DNA"/>
</dbReference>
<dbReference type="PANTHER" id="PTHR10272:SF0">
    <property type="entry name" value="PLATELET-ACTIVATING FACTOR ACETYLHYDROLASE"/>
    <property type="match status" value="1"/>
</dbReference>
<gene>
    <name evidence="6" type="ORF">ECRASSUSDP1_LOCUS7352</name>
</gene>
<keyword evidence="4" id="KW-0443">Lipid metabolism</keyword>
<dbReference type="GO" id="GO:0016042">
    <property type="term" value="P:lipid catabolic process"/>
    <property type="evidence" value="ECO:0007669"/>
    <property type="project" value="UniProtKB-KW"/>
</dbReference>
<reference evidence="6" key="1">
    <citation type="submission" date="2023-07" db="EMBL/GenBank/DDBJ databases">
        <authorList>
            <consortium name="AG Swart"/>
            <person name="Singh M."/>
            <person name="Singh A."/>
            <person name="Seah K."/>
            <person name="Emmerich C."/>
        </authorList>
    </citation>
    <scope>NUCLEOTIDE SEQUENCE</scope>
    <source>
        <strain evidence="6">DP1</strain>
    </source>
</reference>
<evidence type="ECO:0000256" key="5">
    <source>
        <dbReference type="SAM" id="Phobius"/>
    </source>
</evidence>
<feature type="transmembrane region" description="Helical" evidence="5">
    <location>
        <begin position="44"/>
        <end position="64"/>
    </location>
</feature>
<dbReference type="InterPro" id="IPR029058">
    <property type="entry name" value="AB_hydrolase_fold"/>
</dbReference>
<evidence type="ECO:0000256" key="2">
    <source>
        <dbReference type="ARBA" id="ARBA00022801"/>
    </source>
</evidence>
<evidence type="ECO:0000256" key="4">
    <source>
        <dbReference type="ARBA" id="ARBA00023098"/>
    </source>
</evidence>
<evidence type="ECO:0000313" key="6">
    <source>
        <dbReference type="EMBL" id="CAI2366081.1"/>
    </source>
</evidence>
<protein>
    <recommendedName>
        <fullName evidence="1">1-alkyl-2-acetylglycerophosphocholine esterase</fullName>
        <ecNumber evidence="1">3.1.1.47</ecNumber>
    </recommendedName>
</protein>
<proteinExistence type="predicted"/>
<dbReference type="EC" id="3.1.1.47" evidence="1"/>
<dbReference type="Pfam" id="PF03403">
    <property type="entry name" value="PAF-AH_p_II"/>
    <property type="match status" value="1"/>
</dbReference>
<organism evidence="6 7">
    <name type="scientific">Euplotes crassus</name>
    <dbReference type="NCBI Taxonomy" id="5936"/>
    <lineage>
        <taxon>Eukaryota</taxon>
        <taxon>Sar</taxon>
        <taxon>Alveolata</taxon>
        <taxon>Ciliophora</taxon>
        <taxon>Intramacronucleata</taxon>
        <taxon>Spirotrichea</taxon>
        <taxon>Hypotrichia</taxon>
        <taxon>Euplotida</taxon>
        <taxon>Euplotidae</taxon>
        <taxon>Moneuplotes</taxon>
    </lineage>
</organism>
<dbReference type="GO" id="GO:0003847">
    <property type="term" value="F:1-alkyl-2-acetylglycerophosphocholine esterase activity"/>
    <property type="evidence" value="ECO:0007669"/>
    <property type="project" value="UniProtKB-EC"/>
</dbReference>
<keyword evidence="5" id="KW-1133">Transmembrane helix</keyword>